<feature type="compositionally biased region" description="Low complexity" evidence="1">
    <location>
        <begin position="79"/>
        <end position="92"/>
    </location>
</feature>
<dbReference type="InterPro" id="IPR007730">
    <property type="entry name" value="SPOR-like_dom"/>
</dbReference>
<keyword evidence="5" id="KW-1185">Reference proteome</keyword>
<gene>
    <name evidence="4" type="ORF">CAL29_31160</name>
</gene>
<dbReference type="OrthoDB" id="7063246at2"/>
<dbReference type="Gene3D" id="3.30.70.1070">
    <property type="entry name" value="Sporulation related repeat"/>
    <property type="match status" value="1"/>
</dbReference>
<keyword evidence="4" id="KW-0132">Cell division</keyword>
<dbReference type="GO" id="GO:0032506">
    <property type="term" value="P:cytokinetic process"/>
    <property type="evidence" value="ECO:0007669"/>
    <property type="project" value="TreeGrafter"/>
</dbReference>
<sequence length="256" mass="26371">MATKRKPAARRKSERGSTLYGILAGLLIGLIVAAGVAFYVTRAPVPFVDRATRDADQKALPDVRTAPDPNAGLYGRDGPAGTAPSGPTATTPAPVPGAQPTPQAAPSNPQQPDDLGALIATLPSDEALSARGAADKPAAAKPAEKARDKAPEKPAAKAPAVVASNAPTAPAAAAKDAKDGKGAYYLQAGAYRGADEAEAMKARIILLGLPVAVQRAEVNGKTLHRVRVGPFNRLDDMNRARARLGESKIEVAVMRQ</sequence>
<dbReference type="RefSeq" id="WP_094856670.1">
    <property type="nucleotide sequence ID" value="NZ_NEVM01000005.1"/>
</dbReference>
<feature type="region of interest" description="Disordered" evidence="1">
    <location>
        <begin position="129"/>
        <end position="178"/>
    </location>
</feature>
<dbReference type="PROSITE" id="PS51724">
    <property type="entry name" value="SPOR"/>
    <property type="match status" value="1"/>
</dbReference>
<feature type="compositionally biased region" description="Low complexity" evidence="1">
    <location>
        <begin position="156"/>
        <end position="174"/>
    </location>
</feature>
<evidence type="ECO:0000313" key="5">
    <source>
        <dbReference type="Proteomes" id="UP000216020"/>
    </source>
</evidence>
<keyword evidence="2" id="KW-0472">Membrane</keyword>
<dbReference type="EMBL" id="NEVM01000005">
    <property type="protein sequence ID" value="OZI32273.1"/>
    <property type="molecule type" value="Genomic_DNA"/>
</dbReference>
<protein>
    <submittedName>
        <fullName evidence="4">Cell division protein</fullName>
    </submittedName>
</protein>
<keyword evidence="4" id="KW-0131">Cell cycle</keyword>
<feature type="compositionally biased region" description="Basic and acidic residues" evidence="1">
    <location>
        <begin position="142"/>
        <end position="155"/>
    </location>
</feature>
<dbReference type="GO" id="GO:0032153">
    <property type="term" value="C:cell division site"/>
    <property type="evidence" value="ECO:0007669"/>
    <property type="project" value="TreeGrafter"/>
</dbReference>
<evidence type="ECO:0000259" key="3">
    <source>
        <dbReference type="PROSITE" id="PS51724"/>
    </source>
</evidence>
<evidence type="ECO:0000256" key="2">
    <source>
        <dbReference type="SAM" id="Phobius"/>
    </source>
</evidence>
<proteinExistence type="predicted"/>
<dbReference type="Proteomes" id="UP000216020">
    <property type="component" value="Unassembled WGS sequence"/>
</dbReference>
<dbReference type="SUPFAM" id="SSF110997">
    <property type="entry name" value="Sporulation related repeat"/>
    <property type="match status" value="1"/>
</dbReference>
<dbReference type="Pfam" id="PF05036">
    <property type="entry name" value="SPOR"/>
    <property type="match status" value="1"/>
</dbReference>
<feature type="compositionally biased region" description="Low complexity" evidence="1">
    <location>
        <begin position="129"/>
        <end position="141"/>
    </location>
</feature>
<dbReference type="InterPro" id="IPR036680">
    <property type="entry name" value="SPOR-like_sf"/>
</dbReference>
<dbReference type="GO" id="GO:0030428">
    <property type="term" value="C:cell septum"/>
    <property type="evidence" value="ECO:0007669"/>
    <property type="project" value="TreeGrafter"/>
</dbReference>
<accession>A0A261S762</accession>
<evidence type="ECO:0000313" key="4">
    <source>
        <dbReference type="EMBL" id="OZI32273.1"/>
    </source>
</evidence>
<reference evidence="5" key="1">
    <citation type="submission" date="2017-05" db="EMBL/GenBank/DDBJ databases">
        <title>Complete and WGS of Bordetella genogroups.</title>
        <authorList>
            <person name="Spilker T."/>
            <person name="Lipuma J."/>
        </authorList>
    </citation>
    <scope>NUCLEOTIDE SEQUENCE [LARGE SCALE GENOMIC DNA]</scope>
    <source>
        <strain evidence="5">AU16122</strain>
    </source>
</reference>
<feature type="domain" description="SPOR" evidence="3">
    <location>
        <begin position="178"/>
        <end position="256"/>
    </location>
</feature>
<dbReference type="GO" id="GO:0042834">
    <property type="term" value="F:peptidoglycan binding"/>
    <property type="evidence" value="ECO:0007669"/>
    <property type="project" value="InterPro"/>
</dbReference>
<evidence type="ECO:0000256" key="1">
    <source>
        <dbReference type="SAM" id="MobiDB-lite"/>
    </source>
</evidence>
<dbReference type="AlphaFoldDB" id="A0A261S762"/>
<keyword evidence="2" id="KW-1133">Transmembrane helix</keyword>
<comment type="caution">
    <text evidence="4">The sequence shown here is derived from an EMBL/GenBank/DDBJ whole genome shotgun (WGS) entry which is preliminary data.</text>
</comment>
<feature type="transmembrane region" description="Helical" evidence="2">
    <location>
        <begin position="20"/>
        <end position="40"/>
    </location>
</feature>
<dbReference type="PANTHER" id="PTHR38687:SF1">
    <property type="entry name" value="CELL DIVISION PROTEIN DEDD"/>
    <property type="match status" value="1"/>
</dbReference>
<name>A0A261S762_9BORD</name>
<dbReference type="InterPro" id="IPR052521">
    <property type="entry name" value="Cell_div_SPOR-domain"/>
</dbReference>
<organism evidence="4 5">
    <name type="scientific">Bordetella genomosp. 10</name>
    <dbReference type="NCBI Taxonomy" id="1416804"/>
    <lineage>
        <taxon>Bacteria</taxon>
        <taxon>Pseudomonadati</taxon>
        <taxon>Pseudomonadota</taxon>
        <taxon>Betaproteobacteria</taxon>
        <taxon>Burkholderiales</taxon>
        <taxon>Alcaligenaceae</taxon>
        <taxon>Bordetella</taxon>
    </lineage>
</organism>
<dbReference type="PANTHER" id="PTHR38687">
    <property type="entry name" value="CELL DIVISION PROTEIN DEDD-RELATED"/>
    <property type="match status" value="1"/>
</dbReference>
<keyword evidence="2" id="KW-0812">Transmembrane</keyword>
<feature type="region of interest" description="Disordered" evidence="1">
    <location>
        <begin position="58"/>
        <end position="116"/>
    </location>
</feature>